<feature type="domain" description="DUF7907" evidence="2">
    <location>
        <begin position="26"/>
        <end position="205"/>
    </location>
</feature>
<dbReference type="OrthoDB" id="3515453at2759"/>
<dbReference type="InterPro" id="IPR057229">
    <property type="entry name" value="DUF7907"/>
</dbReference>
<evidence type="ECO:0000313" key="3">
    <source>
        <dbReference type="EMBL" id="KAF1961111.1"/>
    </source>
</evidence>
<evidence type="ECO:0000313" key="4">
    <source>
        <dbReference type="Proteomes" id="UP000800035"/>
    </source>
</evidence>
<dbReference type="Proteomes" id="UP000800035">
    <property type="component" value="Unassembled WGS sequence"/>
</dbReference>
<proteinExistence type="predicted"/>
<reference evidence="3" key="1">
    <citation type="journal article" date="2020" name="Stud. Mycol.">
        <title>101 Dothideomycetes genomes: a test case for predicting lifestyles and emergence of pathogens.</title>
        <authorList>
            <person name="Haridas S."/>
            <person name="Albert R."/>
            <person name="Binder M."/>
            <person name="Bloem J."/>
            <person name="Labutti K."/>
            <person name="Salamov A."/>
            <person name="Andreopoulos B."/>
            <person name="Baker S."/>
            <person name="Barry K."/>
            <person name="Bills G."/>
            <person name="Bluhm B."/>
            <person name="Cannon C."/>
            <person name="Castanera R."/>
            <person name="Culley D."/>
            <person name="Daum C."/>
            <person name="Ezra D."/>
            <person name="Gonzalez J."/>
            <person name="Henrissat B."/>
            <person name="Kuo A."/>
            <person name="Liang C."/>
            <person name="Lipzen A."/>
            <person name="Lutzoni F."/>
            <person name="Magnuson J."/>
            <person name="Mondo S."/>
            <person name="Nolan M."/>
            <person name="Ohm R."/>
            <person name="Pangilinan J."/>
            <person name="Park H.-J."/>
            <person name="Ramirez L."/>
            <person name="Alfaro M."/>
            <person name="Sun H."/>
            <person name="Tritt A."/>
            <person name="Yoshinaga Y."/>
            <person name="Zwiers L.-H."/>
            <person name="Turgeon B."/>
            <person name="Goodwin S."/>
            <person name="Spatafora J."/>
            <person name="Crous P."/>
            <person name="Grigoriev I."/>
        </authorList>
    </citation>
    <scope>NUCLEOTIDE SEQUENCE</scope>
    <source>
        <strain evidence="3">CBS 675.92</strain>
    </source>
</reference>
<name>A0A6A5U872_9PLEO</name>
<feature type="signal peptide" evidence="1">
    <location>
        <begin position="1"/>
        <end position="18"/>
    </location>
</feature>
<evidence type="ECO:0000259" key="2">
    <source>
        <dbReference type="Pfam" id="PF25484"/>
    </source>
</evidence>
<organism evidence="3 4">
    <name type="scientific">Byssothecium circinans</name>
    <dbReference type="NCBI Taxonomy" id="147558"/>
    <lineage>
        <taxon>Eukaryota</taxon>
        <taxon>Fungi</taxon>
        <taxon>Dikarya</taxon>
        <taxon>Ascomycota</taxon>
        <taxon>Pezizomycotina</taxon>
        <taxon>Dothideomycetes</taxon>
        <taxon>Pleosporomycetidae</taxon>
        <taxon>Pleosporales</taxon>
        <taxon>Massarineae</taxon>
        <taxon>Massarinaceae</taxon>
        <taxon>Byssothecium</taxon>
    </lineage>
</organism>
<keyword evidence="4" id="KW-1185">Reference proteome</keyword>
<dbReference type="Pfam" id="PF25484">
    <property type="entry name" value="DUF7907"/>
    <property type="match status" value="1"/>
</dbReference>
<dbReference type="AlphaFoldDB" id="A0A6A5U872"/>
<protein>
    <recommendedName>
        <fullName evidence="2">DUF7907 domain-containing protein</fullName>
    </recommendedName>
</protein>
<sequence>MKSILVLATAAFTCLASAQYYDVNSPPFRLFLKSSNSSLNGTAIGACHQGAATEGACITNERITDPVQSYTTFYHATSSSSSNNSTYDAPGLLYWNLTSNIVAPSSMRFIQRWTSNLATPIFLPGNASTTTVHFAKDCEEMYLPRGLDDTVSPPSWLTPSVSEKVQSWYVCLTKFSYLYTTLEWKVGVTGEPQNPTCQKVSVYRVFV</sequence>
<dbReference type="EMBL" id="ML976981">
    <property type="protein sequence ID" value="KAF1961111.1"/>
    <property type="molecule type" value="Genomic_DNA"/>
</dbReference>
<evidence type="ECO:0000256" key="1">
    <source>
        <dbReference type="SAM" id="SignalP"/>
    </source>
</evidence>
<keyword evidence="1" id="KW-0732">Signal</keyword>
<gene>
    <name evidence="3" type="ORF">CC80DRAFT_488457</name>
</gene>
<feature type="chain" id="PRO_5025359136" description="DUF7907 domain-containing protein" evidence="1">
    <location>
        <begin position="19"/>
        <end position="207"/>
    </location>
</feature>
<accession>A0A6A5U872</accession>